<feature type="compositionally biased region" description="Low complexity" evidence="1">
    <location>
        <begin position="21"/>
        <end position="34"/>
    </location>
</feature>
<dbReference type="EMBL" id="CM015734">
    <property type="protein sequence ID" value="KAF3706020.1"/>
    <property type="molecule type" value="Genomic_DNA"/>
</dbReference>
<name>A0A6G1QTI1_CHAAH</name>
<protein>
    <submittedName>
        <fullName evidence="2">Uncharacterized protein</fullName>
    </submittedName>
</protein>
<gene>
    <name evidence="2" type="ORF">EXN66_Car021711</name>
</gene>
<dbReference type="Proteomes" id="UP000503349">
    <property type="component" value="Chromosome 23"/>
</dbReference>
<keyword evidence="3" id="KW-1185">Reference proteome</keyword>
<dbReference type="AlphaFoldDB" id="A0A6G1QTI1"/>
<sequence length="119" mass="14205">MEQLSPPLLHEGGQDMDSTNQLPSSSLALQSSSKQKFHPRLYFNPTWLNMFWFLRYYPSLDKMWCHVCRVYADKSHQNLGLIRGSRVFKLDSIKKHSKTIYHKENLKRHRWPDQQRSSN</sequence>
<evidence type="ECO:0000313" key="2">
    <source>
        <dbReference type="EMBL" id="KAF3706020.1"/>
    </source>
</evidence>
<reference evidence="2 3" key="1">
    <citation type="submission" date="2019-02" db="EMBL/GenBank/DDBJ databases">
        <title>Opniocepnalus argus genome.</title>
        <authorList>
            <person name="Zhou C."/>
            <person name="Xiao S."/>
        </authorList>
    </citation>
    <scope>NUCLEOTIDE SEQUENCE [LARGE SCALE GENOMIC DNA]</scope>
    <source>
        <strain evidence="2">OARG1902GOOAL</strain>
        <tissue evidence="2">Muscle</tissue>
    </source>
</reference>
<feature type="region of interest" description="Disordered" evidence="1">
    <location>
        <begin position="1"/>
        <end position="35"/>
    </location>
</feature>
<organism evidence="2 3">
    <name type="scientific">Channa argus</name>
    <name type="common">Northern snakehead</name>
    <name type="synonym">Ophicephalus argus</name>
    <dbReference type="NCBI Taxonomy" id="215402"/>
    <lineage>
        <taxon>Eukaryota</taxon>
        <taxon>Metazoa</taxon>
        <taxon>Chordata</taxon>
        <taxon>Craniata</taxon>
        <taxon>Vertebrata</taxon>
        <taxon>Euteleostomi</taxon>
        <taxon>Actinopterygii</taxon>
        <taxon>Neopterygii</taxon>
        <taxon>Teleostei</taxon>
        <taxon>Neoteleostei</taxon>
        <taxon>Acanthomorphata</taxon>
        <taxon>Anabantaria</taxon>
        <taxon>Anabantiformes</taxon>
        <taxon>Channoidei</taxon>
        <taxon>Channidae</taxon>
        <taxon>Channa</taxon>
    </lineage>
</organism>
<proteinExistence type="predicted"/>
<evidence type="ECO:0000313" key="3">
    <source>
        <dbReference type="Proteomes" id="UP000503349"/>
    </source>
</evidence>
<evidence type="ECO:0000256" key="1">
    <source>
        <dbReference type="SAM" id="MobiDB-lite"/>
    </source>
</evidence>
<accession>A0A6G1QTI1</accession>
<reference evidence="3" key="2">
    <citation type="submission" date="2019-02" db="EMBL/GenBank/DDBJ databases">
        <title>Opniocepnalus argus Var Kimnra genome.</title>
        <authorList>
            <person name="Zhou C."/>
            <person name="Xiao S."/>
        </authorList>
    </citation>
    <scope>NUCLEOTIDE SEQUENCE [LARGE SCALE GENOMIC DNA]</scope>
</reference>